<keyword evidence="2" id="KW-1185">Reference proteome</keyword>
<gene>
    <name evidence="1" type="ORF">E5357_17340</name>
</gene>
<dbReference type="EMBL" id="SRZB01000088">
    <property type="protein sequence ID" value="TGX96112.1"/>
    <property type="molecule type" value="Genomic_DNA"/>
</dbReference>
<protein>
    <submittedName>
        <fullName evidence="1">Uncharacterized protein</fullName>
    </submittedName>
</protein>
<accession>A0AC61QVT5</accession>
<reference evidence="1" key="1">
    <citation type="submission" date="2019-04" db="EMBL/GenBank/DDBJ databases">
        <title>Microbes associate with the intestines of laboratory mice.</title>
        <authorList>
            <person name="Navarre W."/>
            <person name="Wong E."/>
            <person name="Huang K."/>
            <person name="Tropini C."/>
            <person name="Ng K."/>
            <person name="Yu B."/>
        </authorList>
    </citation>
    <scope>NUCLEOTIDE SEQUENCE</scope>
    <source>
        <strain evidence="1">NM72_1-8</strain>
    </source>
</reference>
<evidence type="ECO:0000313" key="2">
    <source>
        <dbReference type="Proteomes" id="UP000307720"/>
    </source>
</evidence>
<sequence length="95" mass="11502">MEGYTIRCSGHNYITLEWNGKFIFCLDNDMYYAEEIIYNIKKRTGMNFQDIPIKGRKDDFRGLRFFNGGWKRDFWKDFPSKKEIDGYMKMKQGIM</sequence>
<proteinExistence type="predicted"/>
<dbReference type="Proteomes" id="UP000307720">
    <property type="component" value="Unassembled WGS sequence"/>
</dbReference>
<organism evidence="1 2">
    <name type="scientific">Hominisplanchenecus murintestinalis</name>
    <dbReference type="NCBI Taxonomy" id="2941517"/>
    <lineage>
        <taxon>Bacteria</taxon>
        <taxon>Bacillati</taxon>
        <taxon>Bacillota</taxon>
        <taxon>Clostridia</taxon>
        <taxon>Lachnospirales</taxon>
        <taxon>Lachnospiraceae</taxon>
        <taxon>Hominisplanchenecus</taxon>
    </lineage>
</organism>
<comment type="caution">
    <text evidence="1">The sequence shown here is derived from an EMBL/GenBank/DDBJ whole genome shotgun (WGS) entry which is preliminary data.</text>
</comment>
<name>A0AC61QVT5_9FIRM</name>
<evidence type="ECO:0000313" key="1">
    <source>
        <dbReference type="EMBL" id="TGX96112.1"/>
    </source>
</evidence>